<comment type="function">
    <text evidence="10">Binds heparin.</text>
</comment>
<reference evidence="16" key="2">
    <citation type="submission" date="2025-08" db="UniProtKB">
        <authorList>
            <consortium name="Ensembl"/>
        </authorList>
    </citation>
    <scope>IDENTIFICATION</scope>
    <source>
        <strain evidence="16">Thorbecke</strain>
    </source>
</reference>
<dbReference type="FunFam" id="2.60.120.740:FF:000004">
    <property type="entry name" value="Protein eva-1 homolog C"/>
    <property type="match status" value="1"/>
</dbReference>
<evidence type="ECO:0000256" key="7">
    <source>
        <dbReference type="ARBA" id="ARBA00022989"/>
    </source>
</evidence>
<dbReference type="Gene3D" id="2.60.120.740">
    <property type="match status" value="2"/>
</dbReference>
<dbReference type="Bgee" id="ENSOCUG00000012278">
    <property type="expression patterns" value="Expressed in aorta and 16 other cell types or tissues"/>
</dbReference>
<dbReference type="FunCoup" id="A0A5F9DJU7">
    <property type="interactions" value="89"/>
</dbReference>
<evidence type="ECO:0000256" key="8">
    <source>
        <dbReference type="ARBA" id="ARBA00023136"/>
    </source>
</evidence>
<dbReference type="InterPro" id="IPR043159">
    <property type="entry name" value="Lectin_gal-bd_sf"/>
</dbReference>
<feature type="domain" description="SUEL-type lectin" evidence="15">
    <location>
        <begin position="67"/>
        <end position="159"/>
    </location>
</feature>
<keyword evidence="6" id="KW-0677">Repeat</keyword>
<dbReference type="AlphaFoldDB" id="A0A5F9DJU7"/>
<dbReference type="STRING" id="9986.ENSOCUP00000046375"/>
<comment type="subcellular location">
    <subcellularLocation>
        <location evidence="1">Membrane</location>
        <topology evidence="1">Single-pass membrane protein</topology>
    </subcellularLocation>
</comment>
<dbReference type="InParanoid" id="A0A5F9DJU7"/>
<evidence type="ECO:0000256" key="14">
    <source>
        <dbReference type="SAM" id="Phobius"/>
    </source>
</evidence>
<evidence type="ECO:0000313" key="16">
    <source>
        <dbReference type="Ensembl" id="ENSOCUP00000046375.1"/>
    </source>
</evidence>
<accession>A0A5F9DJU7</accession>
<feature type="compositionally biased region" description="Polar residues" evidence="13">
    <location>
        <begin position="494"/>
        <end position="504"/>
    </location>
</feature>
<evidence type="ECO:0000256" key="1">
    <source>
        <dbReference type="ARBA" id="ARBA00004167"/>
    </source>
</evidence>
<reference evidence="16 17" key="1">
    <citation type="journal article" date="2011" name="Nature">
        <title>A high-resolution map of human evolutionary constraint using 29 mammals.</title>
        <authorList>
            <person name="Lindblad-Toh K."/>
            <person name="Garber M."/>
            <person name="Zuk O."/>
            <person name="Lin M.F."/>
            <person name="Parker B.J."/>
            <person name="Washietl S."/>
            <person name="Kheradpour P."/>
            <person name="Ernst J."/>
            <person name="Jordan G."/>
            <person name="Mauceli E."/>
            <person name="Ward L.D."/>
            <person name="Lowe C.B."/>
            <person name="Holloway A.K."/>
            <person name="Clamp M."/>
            <person name="Gnerre S."/>
            <person name="Alfoldi J."/>
            <person name="Beal K."/>
            <person name="Chang J."/>
            <person name="Clawson H."/>
            <person name="Cuff J."/>
            <person name="Di Palma F."/>
            <person name="Fitzgerald S."/>
            <person name="Flicek P."/>
            <person name="Guttman M."/>
            <person name="Hubisz M.J."/>
            <person name="Jaffe D.B."/>
            <person name="Jungreis I."/>
            <person name="Kent W.J."/>
            <person name="Kostka D."/>
            <person name="Lara M."/>
            <person name="Martins A.L."/>
            <person name="Massingham T."/>
            <person name="Moltke I."/>
            <person name="Raney B.J."/>
            <person name="Rasmussen M.D."/>
            <person name="Robinson J."/>
            <person name="Stark A."/>
            <person name="Vilella A.J."/>
            <person name="Wen J."/>
            <person name="Xie X."/>
            <person name="Zody M.C."/>
            <person name="Baldwin J."/>
            <person name="Bloom T."/>
            <person name="Chin C.W."/>
            <person name="Heiman D."/>
            <person name="Nicol R."/>
            <person name="Nusbaum C."/>
            <person name="Young S."/>
            <person name="Wilkinson J."/>
            <person name="Worley K.C."/>
            <person name="Kovar C.L."/>
            <person name="Muzny D.M."/>
            <person name="Gibbs R.A."/>
            <person name="Cree A."/>
            <person name="Dihn H.H."/>
            <person name="Fowler G."/>
            <person name="Jhangiani S."/>
            <person name="Joshi V."/>
            <person name="Lee S."/>
            <person name="Lewis L.R."/>
            <person name="Nazareth L.V."/>
            <person name="Okwuonu G."/>
            <person name="Santibanez J."/>
            <person name="Warren W.C."/>
            <person name="Mardis E.R."/>
            <person name="Weinstock G.M."/>
            <person name="Wilson R.K."/>
            <person name="Delehaunty K."/>
            <person name="Dooling D."/>
            <person name="Fronik C."/>
            <person name="Fulton L."/>
            <person name="Fulton B."/>
            <person name="Graves T."/>
            <person name="Minx P."/>
            <person name="Sodergren E."/>
            <person name="Birney E."/>
            <person name="Margulies E.H."/>
            <person name="Herrero J."/>
            <person name="Green E.D."/>
            <person name="Haussler D."/>
            <person name="Siepel A."/>
            <person name="Goldman N."/>
            <person name="Pollard K.S."/>
            <person name="Pedersen J.S."/>
            <person name="Lander E.S."/>
            <person name="Kellis M."/>
        </authorList>
    </citation>
    <scope>NUCLEOTIDE SEQUENCE [LARGE SCALE GENOMIC DNA]</scope>
    <source>
        <strain evidence="16 17">Thorbecke inbred</strain>
    </source>
</reference>
<evidence type="ECO:0000256" key="9">
    <source>
        <dbReference type="ARBA" id="ARBA00023180"/>
    </source>
</evidence>
<dbReference type="GO" id="GO:0016020">
    <property type="term" value="C:membrane"/>
    <property type="evidence" value="ECO:0007669"/>
    <property type="project" value="UniProtKB-SubCell"/>
</dbReference>
<feature type="region of interest" description="Disordered" evidence="13">
    <location>
        <begin position="1"/>
        <end position="23"/>
    </location>
</feature>
<sequence>MLLLGHARPPPAPQPAQHPGLRRQVEPPGQFLRLFYCTVLVCSKEIAALTDFSGYLTKLLQNHTAYACDGDHLNLQCPRHSTISVQSAFYGQDFRMCSSQQPAPEREDSLACVAPTTLQKVLDECQNQRACHLLVNSRVFGPDLCPGSSKYLLVSFKCQPNELKNKTVCEDQELKLHCHESKFLNIYSATYGRRTQQRDACASEAGWLPPFDCLSHSALPVLSRRCYGKQRCKILVNNHHFGSPCLPGVKKYLTVTYACVPKSILSAIDPAVVDLRPSLEQEDGAHGNVHALLPAFSLRKGKPRPQSLLPRTTARHWLEGQGMSGGGSELLLLVMAVLRLVVAIGDHHLVSLQSLLHFPKEKSFCTTAPIRRKSGAPGSQDELIGKMILPGPGVDPLRPCTGRLHPWFLFLFLFIYLFLTSRVDSEREKVRKRSSFTIGSPSNGCCGRRTTLIRSQEPGASPGLPWGAGPKHLGHPPLHSLATAESWPGRGATGTESGAPTGTRTWCAGAARRRISLVSRGASPLVLTSLQHFAF</sequence>
<keyword evidence="17" id="KW-1185">Reference proteome</keyword>
<feature type="region of interest" description="Disordered" evidence="13">
    <location>
        <begin position="475"/>
        <end position="505"/>
    </location>
</feature>
<keyword evidence="9" id="KW-0325">Glycoprotein</keyword>
<dbReference type="CDD" id="cd22829">
    <property type="entry name" value="Gal_Rha_Lectin_EVA1_EVA1C_rpt2"/>
    <property type="match status" value="1"/>
</dbReference>
<protein>
    <recommendedName>
        <fullName evidence="11">Protein eva-1 homolog C</fullName>
    </recommendedName>
    <alternativeName>
        <fullName evidence="12">Protein FAM176C</fullName>
    </alternativeName>
</protein>
<evidence type="ECO:0000256" key="12">
    <source>
        <dbReference type="ARBA" id="ARBA00082417"/>
    </source>
</evidence>
<feature type="domain" description="SUEL-type lectin" evidence="15">
    <location>
        <begin position="168"/>
        <end position="260"/>
    </location>
</feature>
<dbReference type="PANTHER" id="PTHR46780">
    <property type="entry name" value="PROTEIN EVA-1"/>
    <property type="match status" value="1"/>
</dbReference>
<dbReference type="Proteomes" id="UP000001811">
    <property type="component" value="Chromosome 14"/>
</dbReference>
<keyword evidence="4" id="KW-0732">Signal</keyword>
<keyword evidence="8 14" id="KW-0472">Membrane</keyword>
<evidence type="ECO:0000256" key="4">
    <source>
        <dbReference type="ARBA" id="ARBA00022729"/>
    </source>
</evidence>
<gene>
    <name evidence="16" type="primary">EVA1C</name>
</gene>
<evidence type="ECO:0000256" key="5">
    <source>
        <dbReference type="ARBA" id="ARBA00022734"/>
    </source>
</evidence>
<dbReference type="GeneTree" id="ENSGT00940000163305"/>
<evidence type="ECO:0000256" key="11">
    <source>
        <dbReference type="ARBA" id="ARBA00073529"/>
    </source>
</evidence>
<keyword evidence="5" id="KW-0430">Lectin</keyword>
<evidence type="ECO:0000256" key="2">
    <source>
        <dbReference type="ARBA" id="ARBA00006023"/>
    </source>
</evidence>
<dbReference type="Pfam" id="PF02140">
    <property type="entry name" value="SUEL_Lectin"/>
    <property type="match status" value="2"/>
</dbReference>
<comment type="similarity">
    <text evidence="2">Belongs to the EVA1 family.</text>
</comment>
<evidence type="ECO:0000259" key="15">
    <source>
        <dbReference type="PROSITE" id="PS50228"/>
    </source>
</evidence>
<dbReference type="EMBL" id="AAGW02017706">
    <property type="status" value="NOT_ANNOTATED_CDS"/>
    <property type="molecule type" value="Genomic_DNA"/>
</dbReference>
<dbReference type="EMBL" id="AAGW02017707">
    <property type="status" value="NOT_ANNOTATED_CDS"/>
    <property type="molecule type" value="Genomic_DNA"/>
</dbReference>
<organism evidence="16 17">
    <name type="scientific">Oryctolagus cuniculus</name>
    <name type="common">Rabbit</name>
    <dbReference type="NCBI Taxonomy" id="9986"/>
    <lineage>
        <taxon>Eukaryota</taxon>
        <taxon>Metazoa</taxon>
        <taxon>Chordata</taxon>
        <taxon>Craniata</taxon>
        <taxon>Vertebrata</taxon>
        <taxon>Euteleostomi</taxon>
        <taxon>Mammalia</taxon>
        <taxon>Eutheria</taxon>
        <taxon>Euarchontoglires</taxon>
        <taxon>Glires</taxon>
        <taxon>Lagomorpha</taxon>
        <taxon>Leporidae</taxon>
        <taxon>Oryctolagus</taxon>
    </lineage>
</organism>
<feature type="transmembrane region" description="Helical" evidence="14">
    <location>
        <begin position="404"/>
        <end position="423"/>
    </location>
</feature>
<dbReference type="Ensembl" id="ENSOCUT00000048828.1">
    <property type="protein sequence ID" value="ENSOCUP00000046375.1"/>
    <property type="gene ID" value="ENSOCUG00000012278.4"/>
</dbReference>
<dbReference type="GO" id="GO:0030246">
    <property type="term" value="F:carbohydrate binding"/>
    <property type="evidence" value="ECO:0007669"/>
    <property type="project" value="UniProtKB-KW"/>
</dbReference>
<dbReference type="EMBL" id="AAGW02017704">
    <property type="status" value="NOT_ANNOTATED_CDS"/>
    <property type="molecule type" value="Genomic_DNA"/>
</dbReference>
<evidence type="ECO:0000256" key="13">
    <source>
        <dbReference type="SAM" id="MobiDB-lite"/>
    </source>
</evidence>
<name>A0A5F9DJU7_RABIT</name>
<keyword evidence="7 14" id="KW-1133">Transmembrane helix</keyword>
<keyword evidence="3 14" id="KW-0812">Transmembrane</keyword>
<dbReference type="SMR" id="A0A5F9DJU7"/>
<dbReference type="InterPro" id="IPR000922">
    <property type="entry name" value="Lectin_gal-bd_dom"/>
</dbReference>
<proteinExistence type="inferred from homology"/>
<evidence type="ECO:0000313" key="17">
    <source>
        <dbReference type="Proteomes" id="UP000001811"/>
    </source>
</evidence>
<dbReference type="EMBL" id="AAGW02017703">
    <property type="status" value="NOT_ANNOTATED_CDS"/>
    <property type="molecule type" value="Genomic_DNA"/>
</dbReference>
<evidence type="ECO:0000256" key="3">
    <source>
        <dbReference type="ARBA" id="ARBA00022692"/>
    </source>
</evidence>
<evidence type="ECO:0000256" key="10">
    <source>
        <dbReference type="ARBA" id="ARBA00054830"/>
    </source>
</evidence>
<evidence type="ECO:0000256" key="6">
    <source>
        <dbReference type="ARBA" id="ARBA00022737"/>
    </source>
</evidence>
<dbReference type="PROSITE" id="PS50228">
    <property type="entry name" value="SUEL_LECTIN"/>
    <property type="match status" value="2"/>
</dbReference>
<dbReference type="EMBL" id="AAGW02017705">
    <property type="status" value="NOT_ANNOTATED_CDS"/>
    <property type="molecule type" value="Genomic_DNA"/>
</dbReference>
<dbReference type="FunFam" id="2.60.120.740:FF:000003">
    <property type="entry name" value="Protein eva-1 homolog C"/>
    <property type="match status" value="1"/>
</dbReference>
<dbReference type="CDD" id="cd22828">
    <property type="entry name" value="Gal_Rha_Lectin_EVA1_EVA1C_rpt1"/>
    <property type="match status" value="1"/>
</dbReference>
<reference evidence="16" key="3">
    <citation type="submission" date="2025-09" db="UniProtKB">
        <authorList>
            <consortium name="Ensembl"/>
        </authorList>
    </citation>
    <scope>IDENTIFICATION</scope>
    <source>
        <strain evidence="16">Thorbecke</strain>
    </source>
</reference>